<dbReference type="Gene3D" id="3.90.190.20">
    <property type="entry name" value="Mur ligase, C-terminal domain"/>
    <property type="match status" value="1"/>
</dbReference>
<dbReference type="InterPro" id="IPR018109">
    <property type="entry name" value="Folylpolyglutamate_synth_CS"/>
</dbReference>
<evidence type="ECO:0000313" key="14">
    <source>
        <dbReference type="EMBL" id="KGP90918.1"/>
    </source>
</evidence>
<dbReference type="OrthoDB" id="9809356at2"/>
<evidence type="ECO:0000313" key="15">
    <source>
        <dbReference type="Proteomes" id="UP000030153"/>
    </source>
</evidence>
<evidence type="ECO:0000256" key="3">
    <source>
        <dbReference type="ARBA" id="ARBA00013025"/>
    </source>
</evidence>
<keyword evidence="7 11" id="KW-0067">ATP-binding</keyword>
<organism evidence="14 15">
    <name type="scientific">Pontibacillus chungwhensis BH030062</name>
    <dbReference type="NCBI Taxonomy" id="1385513"/>
    <lineage>
        <taxon>Bacteria</taxon>
        <taxon>Bacillati</taxon>
        <taxon>Bacillota</taxon>
        <taxon>Bacilli</taxon>
        <taxon>Bacillales</taxon>
        <taxon>Bacillaceae</taxon>
        <taxon>Pontibacillus</taxon>
    </lineage>
</organism>
<dbReference type="EMBL" id="AVBG01000009">
    <property type="protein sequence ID" value="KGP90918.1"/>
    <property type="molecule type" value="Genomic_DNA"/>
</dbReference>
<evidence type="ECO:0000256" key="2">
    <source>
        <dbReference type="ARBA" id="ARBA00008276"/>
    </source>
</evidence>
<evidence type="ECO:0000259" key="12">
    <source>
        <dbReference type="Pfam" id="PF02875"/>
    </source>
</evidence>
<keyword evidence="6 11" id="KW-0547">Nucleotide-binding</keyword>
<accession>A0A0A2UW14</accession>
<dbReference type="Gene3D" id="3.40.1190.10">
    <property type="entry name" value="Mur-like, catalytic domain"/>
    <property type="match status" value="1"/>
</dbReference>
<feature type="domain" description="Mur ligase central" evidence="13">
    <location>
        <begin position="46"/>
        <end position="263"/>
    </location>
</feature>
<protein>
    <recommendedName>
        <fullName evidence="3">tetrahydrofolate synthase</fullName>
        <ecNumber evidence="3">6.3.2.17</ecNumber>
    </recommendedName>
    <alternativeName>
        <fullName evidence="9">Tetrahydrofolylpolyglutamate synthase</fullName>
    </alternativeName>
</protein>
<comment type="catalytic activity">
    <reaction evidence="10">
        <text>(6S)-5,6,7,8-tetrahydrofolyl-(gamma-L-Glu)(n) + L-glutamate + ATP = (6S)-5,6,7,8-tetrahydrofolyl-(gamma-L-Glu)(n+1) + ADP + phosphate + H(+)</text>
        <dbReference type="Rhea" id="RHEA:10580"/>
        <dbReference type="Rhea" id="RHEA-COMP:14738"/>
        <dbReference type="Rhea" id="RHEA-COMP:14740"/>
        <dbReference type="ChEBI" id="CHEBI:15378"/>
        <dbReference type="ChEBI" id="CHEBI:29985"/>
        <dbReference type="ChEBI" id="CHEBI:30616"/>
        <dbReference type="ChEBI" id="CHEBI:43474"/>
        <dbReference type="ChEBI" id="CHEBI:141005"/>
        <dbReference type="ChEBI" id="CHEBI:456216"/>
        <dbReference type="EC" id="6.3.2.17"/>
    </reaction>
</comment>
<evidence type="ECO:0000256" key="7">
    <source>
        <dbReference type="ARBA" id="ARBA00022840"/>
    </source>
</evidence>
<dbReference type="InterPro" id="IPR013221">
    <property type="entry name" value="Mur_ligase_cen"/>
</dbReference>
<dbReference type="RefSeq" id="WP_036784651.1">
    <property type="nucleotide sequence ID" value="NZ_AVBG01000009.1"/>
</dbReference>
<evidence type="ECO:0000256" key="9">
    <source>
        <dbReference type="ARBA" id="ARBA00030592"/>
    </source>
</evidence>
<dbReference type="FunFam" id="3.40.1190.10:FF:000011">
    <property type="entry name" value="Folylpolyglutamate synthase/dihydrofolate synthase"/>
    <property type="match status" value="1"/>
</dbReference>
<dbReference type="GO" id="GO:0005524">
    <property type="term" value="F:ATP binding"/>
    <property type="evidence" value="ECO:0007669"/>
    <property type="project" value="UniProtKB-KW"/>
</dbReference>
<keyword evidence="4 11" id="KW-0436">Ligase</keyword>
<comment type="caution">
    <text evidence="14">The sequence shown here is derived from an EMBL/GenBank/DDBJ whole genome shotgun (WGS) entry which is preliminary data.</text>
</comment>
<dbReference type="Proteomes" id="UP000030153">
    <property type="component" value="Unassembled WGS sequence"/>
</dbReference>
<dbReference type="STRING" id="1385513.N780_02775"/>
<evidence type="ECO:0000256" key="10">
    <source>
        <dbReference type="ARBA" id="ARBA00047493"/>
    </source>
</evidence>
<dbReference type="GO" id="GO:0046872">
    <property type="term" value="F:metal ion binding"/>
    <property type="evidence" value="ECO:0007669"/>
    <property type="project" value="UniProtKB-KW"/>
</dbReference>
<keyword evidence="5" id="KW-0479">Metal-binding</keyword>
<dbReference type="EC" id="6.3.2.17" evidence="3"/>
<dbReference type="NCBIfam" id="TIGR01499">
    <property type="entry name" value="folC"/>
    <property type="match status" value="1"/>
</dbReference>
<dbReference type="eggNOG" id="COG0285">
    <property type="taxonomic scope" value="Bacteria"/>
</dbReference>
<dbReference type="SUPFAM" id="SSF53244">
    <property type="entry name" value="MurD-like peptide ligases, peptide-binding domain"/>
    <property type="match status" value="1"/>
</dbReference>
<evidence type="ECO:0000256" key="11">
    <source>
        <dbReference type="PIRNR" id="PIRNR001563"/>
    </source>
</evidence>
<dbReference type="PANTHER" id="PTHR11136:SF0">
    <property type="entry name" value="DIHYDROFOLATE SYNTHETASE-RELATED"/>
    <property type="match status" value="1"/>
</dbReference>
<name>A0A0A2UW14_9BACI</name>
<keyword evidence="8" id="KW-0460">Magnesium</keyword>
<comment type="cofactor">
    <cofactor evidence="1">
        <name>Mg(2+)</name>
        <dbReference type="ChEBI" id="CHEBI:18420"/>
    </cofactor>
</comment>
<feature type="domain" description="Mur ligase C-terminal" evidence="12">
    <location>
        <begin position="288"/>
        <end position="404"/>
    </location>
</feature>
<dbReference type="InterPro" id="IPR036615">
    <property type="entry name" value="Mur_ligase_C_dom_sf"/>
</dbReference>
<dbReference type="InterPro" id="IPR001645">
    <property type="entry name" value="Folylpolyglutamate_synth"/>
</dbReference>
<dbReference type="PIRSF" id="PIRSF001563">
    <property type="entry name" value="Folylpolyglu_synth"/>
    <property type="match status" value="1"/>
</dbReference>
<dbReference type="AlphaFoldDB" id="A0A0A2UW14"/>
<keyword evidence="15" id="KW-1185">Reference proteome</keyword>
<evidence type="ECO:0000259" key="13">
    <source>
        <dbReference type="Pfam" id="PF08245"/>
    </source>
</evidence>
<dbReference type="Pfam" id="PF02875">
    <property type="entry name" value="Mur_ligase_C"/>
    <property type="match status" value="1"/>
</dbReference>
<dbReference type="SUPFAM" id="SSF53623">
    <property type="entry name" value="MurD-like peptide ligases, catalytic domain"/>
    <property type="match status" value="1"/>
</dbReference>
<dbReference type="PROSITE" id="PS01012">
    <property type="entry name" value="FOLYLPOLYGLU_SYNT_2"/>
    <property type="match status" value="1"/>
</dbReference>
<dbReference type="InterPro" id="IPR004101">
    <property type="entry name" value="Mur_ligase_C"/>
</dbReference>
<dbReference type="Pfam" id="PF08245">
    <property type="entry name" value="Mur_ligase_M"/>
    <property type="match status" value="1"/>
</dbReference>
<evidence type="ECO:0000256" key="4">
    <source>
        <dbReference type="ARBA" id="ARBA00022598"/>
    </source>
</evidence>
<evidence type="ECO:0000256" key="1">
    <source>
        <dbReference type="ARBA" id="ARBA00001946"/>
    </source>
</evidence>
<evidence type="ECO:0000256" key="6">
    <source>
        <dbReference type="ARBA" id="ARBA00022741"/>
    </source>
</evidence>
<sequence>MFTTMEQINQFFNDRNGLGIKPGFGRMKTMLKALNNPHKDIKAVHIAGTNGKGSTLAFMKEALIDQGFRVTSFVSPAFGSIREHIFLQNEPISEERFIHYINTLLPVVKELDENEDGPSEFEILVMVAILFSRDDSTISLFETGMGGSGDSTNVLEPILSIITMIDLDHTAFLGDTIEAIAAQKAGIIKARTPIVSGVTQVEAKQVVKDYAARNNAPLYQWGEAFYIREKDQAYSFTSQDLVLEGIRVSLPGKHQQKNSSLALMGLSLLKGVNSEEAAKSFQKVQYSGRFETISSEPTVIIDGAHNLSGTESLIDTVKQSYPHKKKTLLYSALKDKPLAQMIPLLEETFDEVVFTTFHHTRSSTPEYLASFSSNADPKMVSSWEKYIDEIWDDLNGNVLVIAGSLYWLPIVKEYANRKRNK</sequence>
<comment type="similarity">
    <text evidence="2 11">Belongs to the folylpolyglutamate synthase family.</text>
</comment>
<dbReference type="GO" id="GO:0005737">
    <property type="term" value="C:cytoplasm"/>
    <property type="evidence" value="ECO:0007669"/>
    <property type="project" value="TreeGrafter"/>
</dbReference>
<dbReference type="PANTHER" id="PTHR11136">
    <property type="entry name" value="FOLYLPOLYGLUTAMATE SYNTHASE-RELATED"/>
    <property type="match status" value="1"/>
</dbReference>
<dbReference type="InterPro" id="IPR036565">
    <property type="entry name" value="Mur-like_cat_sf"/>
</dbReference>
<dbReference type="GO" id="GO:0004326">
    <property type="term" value="F:tetrahydrofolylpolyglutamate synthase activity"/>
    <property type="evidence" value="ECO:0007669"/>
    <property type="project" value="UniProtKB-EC"/>
</dbReference>
<dbReference type="GO" id="GO:0008841">
    <property type="term" value="F:dihydrofolate synthase activity"/>
    <property type="evidence" value="ECO:0007669"/>
    <property type="project" value="TreeGrafter"/>
</dbReference>
<evidence type="ECO:0000256" key="8">
    <source>
        <dbReference type="ARBA" id="ARBA00022842"/>
    </source>
</evidence>
<reference evidence="14 15" key="1">
    <citation type="submission" date="2013-08" db="EMBL/GenBank/DDBJ databases">
        <title>Genome of Pontibacillus chungwhensis.</title>
        <authorList>
            <person name="Wang Q."/>
            <person name="Wang G."/>
        </authorList>
    </citation>
    <scope>NUCLEOTIDE SEQUENCE [LARGE SCALE GENOMIC DNA]</scope>
    <source>
        <strain evidence="14 15">BH030062</strain>
    </source>
</reference>
<evidence type="ECO:0000256" key="5">
    <source>
        <dbReference type="ARBA" id="ARBA00022723"/>
    </source>
</evidence>
<proteinExistence type="inferred from homology"/>
<gene>
    <name evidence="14" type="ORF">N780_02775</name>
</gene>